<gene>
    <name evidence="2" type="ORF">PHAECO_LOCUS6494</name>
</gene>
<dbReference type="Proteomes" id="UP001153737">
    <property type="component" value="Chromosome 2"/>
</dbReference>
<feature type="region of interest" description="Disordered" evidence="1">
    <location>
        <begin position="1537"/>
        <end position="1582"/>
    </location>
</feature>
<protein>
    <submittedName>
        <fullName evidence="2">Uncharacterized protein</fullName>
    </submittedName>
</protein>
<dbReference type="PANTHER" id="PTHR46704:SF9">
    <property type="entry name" value="BHLH DOMAIN-CONTAINING PROTEIN"/>
    <property type="match status" value="1"/>
</dbReference>
<accession>A0A9N9X2R5</accession>
<dbReference type="PANTHER" id="PTHR46704">
    <property type="entry name" value="CXC DOMAIN-CONTAINING PROTEIN-RELATED"/>
    <property type="match status" value="1"/>
</dbReference>
<evidence type="ECO:0000313" key="2">
    <source>
        <dbReference type="EMBL" id="CAG9818984.1"/>
    </source>
</evidence>
<proteinExistence type="predicted"/>
<evidence type="ECO:0000256" key="1">
    <source>
        <dbReference type="SAM" id="MobiDB-lite"/>
    </source>
</evidence>
<feature type="compositionally biased region" description="Acidic residues" evidence="1">
    <location>
        <begin position="1567"/>
        <end position="1582"/>
    </location>
</feature>
<organism evidence="2 3">
    <name type="scientific">Phaedon cochleariae</name>
    <name type="common">Mustard beetle</name>
    <dbReference type="NCBI Taxonomy" id="80249"/>
    <lineage>
        <taxon>Eukaryota</taxon>
        <taxon>Metazoa</taxon>
        <taxon>Ecdysozoa</taxon>
        <taxon>Arthropoda</taxon>
        <taxon>Hexapoda</taxon>
        <taxon>Insecta</taxon>
        <taxon>Pterygota</taxon>
        <taxon>Neoptera</taxon>
        <taxon>Endopterygota</taxon>
        <taxon>Coleoptera</taxon>
        <taxon>Polyphaga</taxon>
        <taxon>Cucujiformia</taxon>
        <taxon>Chrysomeloidea</taxon>
        <taxon>Chrysomelidae</taxon>
        <taxon>Chrysomelinae</taxon>
        <taxon>Chrysomelini</taxon>
        <taxon>Phaedon</taxon>
    </lineage>
</organism>
<name>A0A9N9X2R5_PHACE</name>
<dbReference type="OrthoDB" id="6781714at2759"/>
<feature type="region of interest" description="Disordered" evidence="1">
    <location>
        <begin position="534"/>
        <end position="560"/>
    </location>
</feature>
<feature type="region of interest" description="Disordered" evidence="1">
    <location>
        <begin position="73"/>
        <end position="118"/>
    </location>
</feature>
<reference evidence="2" key="1">
    <citation type="submission" date="2022-01" db="EMBL/GenBank/DDBJ databases">
        <authorList>
            <person name="King R."/>
        </authorList>
    </citation>
    <scope>NUCLEOTIDE SEQUENCE</scope>
</reference>
<dbReference type="EMBL" id="OU896708">
    <property type="protein sequence ID" value="CAG9818984.1"/>
    <property type="molecule type" value="Genomic_DNA"/>
</dbReference>
<evidence type="ECO:0000313" key="3">
    <source>
        <dbReference type="Proteomes" id="UP001153737"/>
    </source>
</evidence>
<keyword evidence="3" id="KW-1185">Reference proteome</keyword>
<reference evidence="2" key="2">
    <citation type="submission" date="2022-10" db="EMBL/GenBank/DDBJ databases">
        <authorList>
            <consortium name="ENA_rothamsted_submissions"/>
            <consortium name="culmorum"/>
            <person name="King R."/>
        </authorList>
    </citation>
    <scope>NUCLEOTIDE SEQUENCE</scope>
</reference>
<sequence>MSNIHPFCVFCSKKGGKLNLFDANKITKCIPILKIRKNAGLSFSNVVLPKEPNTFQVYHSQCHSRFTALPPKQRGYDPYKQVPSTSRSIDAMEEEHAVGTEGDSEDEGREEAAVQGEGEVDVEYDNVEPEHVDTDDHVAAGEEANVDDVNVSGIAQEVSHNPICLFCDKNRKKHQGREQPMHVLEKAEALSNIQEIAMNLEDIQFVQKLHNLSIEEKYIFYHAICRKKYENTVSSKKSKEKPKSQWHIARDIHSRAYREVCEFVTENIIIKNQSYFLSFLNAIFIEYLERHEANTDAYTMKPYHLENRLLATFSKKITVVSHNNKKLVKPYKGVVVQKEFDLIEKEEVLFHAALILRQEIQNVKRRQLPDQLNSTDLIRGECDIPQSLIDFYLNLLSGPNYRRKRGENGNRLAKSFSEDIIYAVTNGRIKPSKHICLGLSLKSLTNSKKIVNIINRYGHCCSYTSLEGIETEATFTSSIRSDICPEGIIRSGNLCTGVAFDNFDRFVDTSSGHDTLHDTVGIIFQNIDNSIEQDDEDTRAVRSTAGSSEKSNKRRRTFDTITHELEPYNKRPKLHERLQPASDVSSNLSNSSSEWLKQINFAFMLSHYLQIPETPMWVGFNSLIYKDTAPTQKLCYLTTINASPTDKSVVLETMKQSQQVARECGEKYMQVTYDLAITKIALQIQCTEKPRYDNLFIHVGSFHIMMSYFKAVGKFIDNCGVTTVMVNAQMLANGSVNSFIAGKHFNRCKRLHPMASLALQIIHFEEFLNRENIECSDDMKIYLTQFKEERSDQPRVLPRNLQDLFDKYQQFKQQTLQGDLGKTPQFYMMYVTFIDHYLTLNASVRSGNLQLFTSILSKIANLCFAFNQQNYSRYLVKYQDNLLKVDQTHPGLKKQLEMGTFGVKRTDKPNSRQPVDLTLEQTINADAANKLTGVSHMTNSISARQRWCKSHTLRSTIISHTMDQTGLRKVQDITADLQKSRITKNSQQVHNFIDNIKQNIDPFSADLDKNYLFNISTGQTVQENIERFLLNVEIMGNEQRDNFIKECVEDENRFEKPIKRNKVLNFTDNMQKKKIPVSGKVVELRMQRDLFGQFLCISLKKSLDIEKVLIYPLTPVPLSMCHIDGTICKTNKAALLKILEQQVEPHIPKQTNVKVFDGFFMLHLMREIPATYGNISTKILSMFCSNDAEVVVIAFDRYIFPSIKDSEHSLRGMQVTQFHIEGADQIRSSDFSNDLKNAKFKEALVNFIIQHWALDSAAPFIGNKTIFINYDQCYKYKVNNGHVERTHDVSSTCPAHEEADTKIVFHVCQIDYDAHVTIRCSDTDVAVIMLSNMSALSNANVKVSMEAGVGNNQRFINISKLYETLGPKLSAALPAFHALTGCDYNPSFFKKGKNRPYKILHSSEIYIEHFIKLSNAPDDELENTFNTTEEYVCRMYGFKKINKVNEARVETFLKTYNISQNDDIFRLPKNNIDGSALPPCKIELHQHLLRTTYIANIWAHAHLQVPTALHPTDFGWKEKEGKFHFKWFEGEQLPSSLGDITINEDQTSPTDDNEDISWISINCSDHESDDGNDDDESEGSEI</sequence>